<accession>A0A1M6TPR6</accession>
<evidence type="ECO:0000313" key="3">
    <source>
        <dbReference type="Proteomes" id="UP000184465"/>
    </source>
</evidence>
<gene>
    <name evidence="2" type="ORF">SAMN02745912_03751</name>
</gene>
<evidence type="ECO:0000256" key="1">
    <source>
        <dbReference type="SAM" id="SignalP"/>
    </source>
</evidence>
<dbReference type="AlphaFoldDB" id="A0A1M6TPR6"/>
<dbReference type="Proteomes" id="UP000184465">
    <property type="component" value="Unassembled WGS sequence"/>
</dbReference>
<dbReference type="EMBL" id="FRAG01000101">
    <property type="protein sequence ID" value="SHK58910.1"/>
    <property type="molecule type" value="Genomic_DNA"/>
</dbReference>
<dbReference type="RefSeq" id="WP_073153607.1">
    <property type="nucleotide sequence ID" value="NZ_FRAG01000101.1"/>
</dbReference>
<name>A0A1M6TPR6_PARC5</name>
<protein>
    <submittedName>
        <fullName evidence="2">Uncharacterized protein</fullName>
    </submittedName>
</protein>
<reference evidence="2 3" key="1">
    <citation type="submission" date="2016-11" db="EMBL/GenBank/DDBJ databases">
        <authorList>
            <person name="Jaros S."/>
            <person name="Januszkiewicz K."/>
            <person name="Wedrychowicz H."/>
        </authorList>
    </citation>
    <scope>NUCLEOTIDE SEQUENCE [LARGE SCALE GENOMIC DNA]</scope>
    <source>
        <strain evidence="2 3">DSM 15212</strain>
    </source>
</reference>
<feature type="chain" id="PRO_5012703240" evidence="1">
    <location>
        <begin position="24"/>
        <end position="215"/>
    </location>
</feature>
<keyword evidence="1" id="KW-0732">Signal</keyword>
<proteinExistence type="predicted"/>
<dbReference type="OrthoDB" id="355208at2"/>
<feature type="signal peptide" evidence="1">
    <location>
        <begin position="1"/>
        <end position="23"/>
    </location>
</feature>
<organism evidence="2 3">
    <name type="scientific">Paramaledivibacter caminithermalis (strain DSM 15212 / CIP 107654 / DViRD3)</name>
    <name type="common">Clostridium caminithermale</name>
    <dbReference type="NCBI Taxonomy" id="1121301"/>
    <lineage>
        <taxon>Bacteria</taxon>
        <taxon>Bacillati</taxon>
        <taxon>Bacillota</taxon>
        <taxon>Clostridia</taxon>
        <taxon>Peptostreptococcales</taxon>
        <taxon>Caminicellaceae</taxon>
        <taxon>Paramaledivibacter</taxon>
    </lineage>
</organism>
<keyword evidence="3" id="KW-1185">Reference proteome</keyword>
<sequence>MKKPIIGILCITLLIVSSLTVNAEPTHDKINKSMHVEISKDGKDRVITSSNKVTDKIKFEAEVNEFLGQEVMSLATTINLKDSDRYDYNGSYCQSEFDSDVTYSVITDLRVNGTSKAKWMGSNPVNCDNIKLEDSFTITGVAVSITLGSDWSVTGGLTSKTGTWSKDYDDEWIITHNYSNLDFNGYELYIKQKARGYYTFGTTTHDTSAVDSTLL</sequence>
<evidence type="ECO:0000313" key="2">
    <source>
        <dbReference type="EMBL" id="SHK58910.1"/>
    </source>
</evidence>